<dbReference type="InterPro" id="IPR013685">
    <property type="entry name" value="POTRA_FtsQ_type"/>
</dbReference>
<feature type="region of interest" description="Disordered" evidence="9">
    <location>
        <begin position="342"/>
        <end position="381"/>
    </location>
</feature>
<accession>A0A6N0I3X5</accession>
<dbReference type="Gene3D" id="3.40.50.10960">
    <property type="match status" value="1"/>
</dbReference>
<dbReference type="Proteomes" id="UP000509636">
    <property type="component" value="Chromosome"/>
</dbReference>
<name>A0A6N0I3X5_STAHO</name>
<dbReference type="InterPro" id="IPR005548">
    <property type="entry name" value="Cell_div_FtsQ/DivIB_C"/>
</dbReference>
<comment type="function">
    <text evidence="8">Cell division protein that may be involved in stabilizing or promoting the assembly of the division complex.</text>
</comment>
<evidence type="ECO:0000256" key="1">
    <source>
        <dbReference type="ARBA" id="ARBA00004370"/>
    </source>
</evidence>
<dbReference type="HAMAP" id="MF_00912">
    <property type="entry name" value="DivIB"/>
    <property type="match status" value="1"/>
</dbReference>
<feature type="region of interest" description="Disordered" evidence="9">
    <location>
        <begin position="1"/>
        <end position="85"/>
    </location>
</feature>
<comment type="subcellular location">
    <subcellularLocation>
        <location evidence="8">Cell membrane</location>
        <topology evidence="8">Single-pass type II membrane protein</topology>
    </subcellularLocation>
    <subcellularLocation>
        <location evidence="1">Membrane</location>
    </subcellularLocation>
    <text evidence="8">Localizes to the division septum.</text>
</comment>
<feature type="transmembrane region" description="Helical" evidence="8">
    <location>
        <begin position="113"/>
        <end position="133"/>
    </location>
</feature>
<evidence type="ECO:0000256" key="6">
    <source>
        <dbReference type="ARBA" id="ARBA00023136"/>
    </source>
</evidence>
<organism evidence="11 12">
    <name type="scientific">Staphylococcus hominis</name>
    <dbReference type="NCBI Taxonomy" id="1290"/>
    <lineage>
        <taxon>Bacteria</taxon>
        <taxon>Bacillati</taxon>
        <taxon>Bacillota</taxon>
        <taxon>Bacilli</taxon>
        <taxon>Bacillales</taxon>
        <taxon>Staphylococcaceae</taxon>
        <taxon>Staphylococcus</taxon>
    </lineage>
</organism>
<dbReference type="GO" id="GO:0032153">
    <property type="term" value="C:cell division site"/>
    <property type="evidence" value="ECO:0007669"/>
    <property type="project" value="UniProtKB-UniRule"/>
</dbReference>
<evidence type="ECO:0000256" key="8">
    <source>
        <dbReference type="HAMAP-Rule" id="MF_00912"/>
    </source>
</evidence>
<feature type="compositionally biased region" description="Basic residues" evidence="9">
    <location>
        <begin position="7"/>
        <end position="16"/>
    </location>
</feature>
<evidence type="ECO:0000256" key="4">
    <source>
        <dbReference type="ARBA" id="ARBA00022692"/>
    </source>
</evidence>
<dbReference type="InterPro" id="IPR034746">
    <property type="entry name" value="POTRA"/>
</dbReference>
<feature type="compositionally biased region" description="Basic and acidic residues" evidence="9">
    <location>
        <begin position="17"/>
        <end position="56"/>
    </location>
</feature>
<evidence type="ECO:0000259" key="10">
    <source>
        <dbReference type="PROSITE" id="PS51779"/>
    </source>
</evidence>
<dbReference type="Pfam" id="PF03799">
    <property type="entry name" value="FtsQ_DivIB_C"/>
    <property type="match status" value="1"/>
</dbReference>
<feature type="domain" description="POTRA" evidence="10">
    <location>
        <begin position="137"/>
        <end position="205"/>
    </location>
</feature>
<keyword evidence="7 8" id="KW-0131">Cell cycle</keyword>
<dbReference type="EMBL" id="CP054550">
    <property type="protein sequence ID" value="QKQ29253.1"/>
    <property type="molecule type" value="Genomic_DNA"/>
</dbReference>
<feature type="compositionally biased region" description="Basic and acidic residues" evidence="9">
    <location>
        <begin position="350"/>
        <end position="364"/>
    </location>
</feature>
<evidence type="ECO:0000256" key="9">
    <source>
        <dbReference type="SAM" id="MobiDB-lite"/>
    </source>
</evidence>
<sequence>MDDTRGNRNKKIRSIKRSFDKDKTELENDKNKKIKDDVKSKDRLQKEKNLSNDRRLNKSLNSSKNKGENLKKEVKTRLREKRNKFQNDKYSHLTVAEKREQQKIDKRKRQKRIQYIIVTTLILLIILFLLYMFTPLSRISHVNISGNHNVSDSQVEKELNIKKGSRIYTFSKSKAINNLKKNSLIKDVQINKQLPNTLNVKIIENNLVGIVKDKNKYVPIIEGNKKLDNYNGDIANSAPVLEDFKGDNLNRITKALSKMSNETRDMISEIKYAPLQNQQNRVLLYMKDGMQVVGDINTLANKIEYYPQMSQSLAKDSSGHLKTQGYIDLSVGASFIPYNENSSINSKSDQNVRQKTQQETEAKNELQSALNKISEQSDTNN</sequence>
<keyword evidence="3 8" id="KW-0132">Cell division</keyword>
<evidence type="ECO:0000256" key="5">
    <source>
        <dbReference type="ARBA" id="ARBA00022989"/>
    </source>
</evidence>
<evidence type="ECO:0000313" key="12">
    <source>
        <dbReference type="Proteomes" id="UP000509636"/>
    </source>
</evidence>
<gene>
    <name evidence="8" type="primary">divIB</name>
    <name evidence="11" type="ORF">FOB69_09125</name>
</gene>
<keyword evidence="5 8" id="KW-1133">Transmembrane helix</keyword>
<dbReference type="GO" id="GO:0005886">
    <property type="term" value="C:plasma membrane"/>
    <property type="evidence" value="ECO:0007669"/>
    <property type="project" value="UniProtKB-SubCell"/>
</dbReference>
<dbReference type="PROSITE" id="PS51779">
    <property type="entry name" value="POTRA"/>
    <property type="match status" value="1"/>
</dbReference>
<feature type="compositionally biased region" description="Polar residues" evidence="9">
    <location>
        <begin position="365"/>
        <end position="381"/>
    </location>
</feature>
<keyword evidence="2 8" id="KW-1003">Cell membrane</keyword>
<dbReference type="GO" id="GO:0043093">
    <property type="term" value="P:FtsZ-dependent cytokinesis"/>
    <property type="evidence" value="ECO:0007669"/>
    <property type="project" value="UniProtKB-UniRule"/>
</dbReference>
<dbReference type="PANTHER" id="PTHR37820">
    <property type="entry name" value="CELL DIVISION PROTEIN DIVIB"/>
    <property type="match status" value="1"/>
</dbReference>
<dbReference type="PANTHER" id="PTHR37820:SF1">
    <property type="entry name" value="CELL DIVISION PROTEIN FTSQ"/>
    <property type="match status" value="1"/>
</dbReference>
<keyword evidence="6 8" id="KW-0472">Membrane</keyword>
<proteinExistence type="inferred from homology"/>
<reference evidence="11 12" key="1">
    <citation type="submission" date="2019-09" db="EMBL/GenBank/DDBJ databases">
        <title>FDA dAtabase for Regulatory Grade micrObial Sequences (FDA-ARGOS): Supporting development and validation of Infectious Disease Dx tests.</title>
        <authorList>
            <person name="Sciortino C."/>
            <person name="Tallon L."/>
            <person name="Sadzewicz L."/>
            <person name="Vavikolanu K."/>
            <person name="Mehta A."/>
            <person name="Aluvathingal J."/>
            <person name="Nadendla S."/>
            <person name="Nandy P."/>
            <person name="Geyer C."/>
            <person name="Yan Y."/>
            <person name="Sichtig H."/>
        </authorList>
    </citation>
    <scope>NUCLEOTIDE SEQUENCE [LARGE SCALE GENOMIC DNA]</scope>
    <source>
        <strain evidence="11 12">FDAARGOS_661</strain>
    </source>
</reference>
<evidence type="ECO:0000313" key="11">
    <source>
        <dbReference type="EMBL" id="QKQ29253.1"/>
    </source>
</evidence>
<dbReference type="Gene3D" id="3.10.20.310">
    <property type="entry name" value="membrane protein fhac"/>
    <property type="match status" value="1"/>
</dbReference>
<evidence type="ECO:0000256" key="7">
    <source>
        <dbReference type="ARBA" id="ARBA00023306"/>
    </source>
</evidence>
<protein>
    <recommendedName>
        <fullName evidence="8">Cell division protein DivIB</fullName>
    </recommendedName>
</protein>
<keyword evidence="4 8" id="KW-0812">Transmembrane</keyword>
<evidence type="ECO:0000256" key="2">
    <source>
        <dbReference type="ARBA" id="ARBA00022475"/>
    </source>
</evidence>
<dbReference type="InterPro" id="IPR050487">
    <property type="entry name" value="FtsQ_DivIB"/>
</dbReference>
<comment type="similarity">
    <text evidence="8">Belongs to the FtsQ/DivIB family. DivIB subfamily.</text>
</comment>
<dbReference type="AlphaFoldDB" id="A0A6N0I3X5"/>
<dbReference type="Pfam" id="PF08478">
    <property type="entry name" value="POTRA_1"/>
    <property type="match status" value="1"/>
</dbReference>
<feature type="compositionally biased region" description="Basic and acidic residues" evidence="9">
    <location>
        <begin position="65"/>
        <end position="85"/>
    </location>
</feature>
<evidence type="ECO:0000256" key="3">
    <source>
        <dbReference type="ARBA" id="ARBA00022618"/>
    </source>
</evidence>
<dbReference type="InterPro" id="IPR026580">
    <property type="entry name" value="DivIB"/>
</dbReference>